<organism evidence="2 3">
    <name type="scientific">Datura stramonium</name>
    <name type="common">Jimsonweed</name>
    <name type="synonym">Common thornapple</name>
    <dbReference type="NCBI Taxonomy" id="4076"/>
    <lineage>
        <taxon>Eukaryota</taxon>
        <taxon>Viridiplantae</taxon>
        <taxon>Streptophyta</taxon>
        <taxon>Embryophyta</taxon>
        <taxon>Tracheophyta</taxon>
        <taxon>Spermatophyta</taxon>
        <taxon>Magnoliopsida</taxon>
        <taxon>eudicotyledons</taxon>
        <taxon>Gunneridae</taxon>
        <taxon>Pentapetalae</taxon>
        <taxon>asterids</taxon>
        <taxon>lamiids</taxon>
        <taxon>Solanales</taxon>
        <taxon>Solanaceae</taxon>
        <taxon>Solanoideae</taxon>
        <taxon>Datureae</taxon>
        <taxon>Datura</taxon>
    </lineage>
</organism>
<feature type="region of interest" description="Disordered" evidence="1">
    <location>
        <begin position="128"/>
        <end position="171"/>
    </location>
</feature>
<keyword evidence="3" id="KW-1185">Reference proteome</keyword>
<evidence type="ECO:0000313" key="2">
    <source>
        <dbReference type="EMBL" id="MCD7471121.1"/>
    </source>
</evidence>
<evidence type="ECO:0000313" key="3">
    <source>
        <dbReference type="Proteomes" id="UP000823775"/>
    </source>
</evidence>
<dbReference type="Proteomes" id="UP000823775">
    <property type="component" value="Unassembled WGS sequence"/>
</dbReference>
<gene>
    <name evidence="2" type="ORF">HAX54_011409</name>
</gene>
<feature type="compositionally biased region" description="Basic and acidic residues" evidence="1">
    <location>
        <begin position="135"/>
        <end position="147"/>
    </location>
</feature>
<feature type="region of interest" description="Disordered" evidence="1">
    <location>
        <begin position="1"/>
        <end position="104"/>
    </location>
</feature>
<reference evidence="2 3" key="1">
    <citation type="journal article" date="2021" name="BMC Genomics">
        <title>Datura genome reveals duplications of psychoactive alkaloid biosynthetic genes and high mutation rate following tissue culture.</title>
        <authorList>
            <person name="Rajewski A."/>
            <person name="Carter-House D."/>
            <person name="Stajich J."/>
            <person name="Litt A."/>
        </authorList>
    </citation>
    <scope>NUCLEOTIDE SEQUENCE [LARGE SCALE GENOMIC DNA]</scope>
    <source>
        <strain evidence="2">AR-01</strain>
    </source>
</reference>
<accession>A0ABS8TJR8</accession>
<comment type="caution">
    <text evidence="2">The sequence shown here is derived from an EMBL/GenBank/DDBJ whole genome shotgun (WGS) entry which is preliminary data.</text>
</comment>
<dbReference type="EMBL" id="JACEIK010001647">
    <property type="protein sequence ID" value="MCD7471121.1"/>
    <property type="molecule type" value="Genomic_DNA"/>
</dbReference>
<protein>
    <submittedName>
        <fullName evidence="2">Uncharacterized protein</fullName>
    </submittedName>
</protein>
<name>A0ABS8TJR8_DATST</name>
<sequence>MVGHKSEKHNKDEVNEQTEKNEVNKKDNKEEYAMEKSPDLHSGSKATTETGRFKKYCGRTNVNPPNGDINIEDTYKEGDPEQVPILSTNSKQRPSKGGQDNVRTMDCHVDSNKEYSPNKMLHNIVSHQVDTYEQEQGRDEKERKITDDNEVNQQTKDSLMKEADLSPQVPH</sequence>
<feature type="compositionally biased region" description="Basic and acidic residues" evidence="1">
    <location>
        <begin position="9"/>
        <end position="39"/>
    </location>
</feature>
<proteinExistence type="predicted"/>
<evidence type="ECO:0000256" key="1">
    <source>
        <dbReference type="SAM" id="MobiDB-lite"/>
    </source>
</evidence>